<sequence length="71" mass="7956">MLNKLPQSGYTLCIIAGDRSINSINSRMIPGKDDGKVSIENTKIEGTHQHIVLQRPHPMIMRAPETFQLLT</sequence>
<dbReference type="RefSeq" id="WP_105043076.1">
    <property type="nucleotide sequence ID" value="NZ_MQWA01000001.1"/>
</dbReference>
<organism evidence="1 2">
    <name type="scientific">Rubritalea profundi</name>
    <dbReference type="NCBI Taxonomy" id="1658618"/>
    <lineage>
        <taxon>Bacteria</taxon>
        <taxon>Pseudomonadati</taxon>
        <taxon>Verrucomicrobiota</taxon>
        <taxon>Verrucomicrobiia</taxon>
        <taxon>Verrucomicrobiales</taxon>
        <taxon>Rubritaleaceae</taxon>
        <taxon>Rubritalea</taxon>
    </lineage>
</organism>
<accession>A0A2S7U0P8</accession>
<evidence type="ECO:0000313" key="1">
    <source>
        <dbReference type="EMBL" id="PQJ28578.1"/>
    </source>
</evidence>
<dbReference type="OrthoDB" id="9775557at2"/>
<dbReference type="Proteomes" id="UP000239907">
    <property type="component" value="Unassembled WGS sequence"/>
</dbReference>
<comment type="caution">
    <text evidence="1">The sequence shown here is derived from an EMBL/GenBank/DDBJ whole genome shotgun (WGS) entry which is preliminary data.</text>
</comment>
<name>A0A2S7U0P8_9BACT</name>
<keyword evidence="2" id="KW-1185">Reference proteome</keyword>
<evidence type="ECO:0000313" key="2">
    <source>
        <dbReference type="Proteomes" id="UP000239907"/>
    </source>
</evidence>
<proteinExistence type="predicted"/>
<gene>
    <name evidence="1" type="ORF">BSZ32_08690</name>
</gene>
<dbReference type="EMBL" id="MQWA01000001">
    <property type="protein sequence ID" value="PQJ28578.1"/>
    <property type="molecule type" value="Genomic_DNA"/>
</dbReference>
<dbReference type="AlphaFoldDB" id="A0A2S7U0P8"/>
<reference evidence="1 2" key="1">
    <citation type="submission" date="2016-12" db="EMBL/GenBank/DDBJ databases">
        <title>Study of bacterial adaptation to deep sea.</title>
        <authorList>
            <person name="Song J."/>
            <person name="Yoshizawa S."/>
            <person name="Kogure K."/>
        </authorList>
    </citation>
    <scope>NUCLEOTIDE SEQUENCE [LARGE SCALE GENOMIC DNA]</scope>
    <source>
        <strain evidence="1 2">SAORIC-165</strain>
    </source>
</reference>
<protein>
    <submittedName>
        <fullName evidence="1">Uncharacterized protein</fullName>
    </submittedName>
</protein>